<feature type="transmembrane region" description="Helical" evidence="12">
    <location>
        <begin position="6"/>
        <end position="29"/>
    </location>
</feature>
<dbReference type="Proteomes" id="UP000315017">
    <property type="component" value="Chromosome"/>
</dbReference>
<dbReference type="AlphaFoldDB" id="A0A517YJ76"/>
<comment type="similarity">
    <text evidence="9">Belongs to the peroxiredoxin family. BCP/PrxQ subfamily.</text>
</comment>
<dbReference type="SUPFAM" id="SSF52833">
    <property type="entry name" value="Thioredoxin-like"/>
    <property type="match status" value="1"/>
</dbReference>
<dbReference type="Gene3D" id="3.40.30.10">
    <property type="entry name" value="Glutaredoxin"/>
    <property type="match status" value="1"/>
</dbReference>
<keyword evidence="7" id="KW-0676">Redox-active center</keyword>
<gene>
    <name evidence="14" type="primary">bcp_5</name>
    <name evidence="14" type="ORF">ETAA8_53910</name>
</gene>
<name>A0A517YJ76_9BACT</name>
<evidence type="ECO:0000256" key="8">
    <source>
        <dbReference type="ARBA" id="ARBA00032824"/>
    </source>
</evidence>
<keyword evidence="15" id="KW-1185">Reference proteome</keyword>
<evidence type="ECO:0000256" key="3">
    <source>
        <dbReference type="ARBA" id="ARBA00022559"/>
    </source>
</evidence>
<evidence type="ECO:0000256" key="12">
    <source>
        <dbReference type="SAM" id="Phobius"/>
    </source>
</evidence>
<evidence type="ECO:0000256" key="9">
    <source>
        <dbReference type="ARBA" id="ARBA00038489"/>
    </source>
</evidence>
<evidence type="ECO:0000256" key="5">
    <source>
        <dbReference type="ARBA" id="ARBA00023002"/>
    </source>
</evidence>
<dbReference type="InterPro" id="IPR036249">
    <property type="entry name" value="Thioredoxin-like_sf"/>
</dbReference>
<keyword evidence="12" id="KW-0812">Transmembrane</keyword>
<dbReference type="InterPro" id="IPR013766">
    <property type="entry name" value="Thioredoxin_domain"/>
</dbReference>
<dbReference type="PANTHER" id="PTHR42801:SF7">
    <property type="entry name" value="SLL1159 PROTEIN"/>
    <property type="match status" value="1"/>
</dbReference>
<evidence type="ECO:0000256" key="2">
    <source>
        <dbReference type="ARBA" id="ARBA00013017"/>
    </source>
</evidence>
<accession>A0A517YJ76</accession>
<evidence type="ECO:0000259" key="13">
    <source>
        <dbReference type="PROSITE" id="PS51352"/>
    </source>
</evidence>
<protein>
    <recommendedName>
        <fullName evidence="2">thioredoxin-dependent peroxiredoxin</fullName>
        <ecNumber evidence="2">1.11.1.24</ecNumber>
    </recommendedName>
    <alternativeName>
        <fullName evidence="8">Thioredoxin peroxidase</fullName>
    </alternativeName>
    <alternativeName>
        <fullName evidence="10">Thioredoxin-dependent peroxiredoxin Bcp</fullName>
    </alternativeName>
</protein>
<dbReference type="PROSITE" id="PS51352">
    <property type="entry name" value="THIOREDOXIN_2"/>
    <property type="match status" value="1"/>
</dbReference>
<sequence length="254" mass="28275">MQLNILAPRWFFLLLLIGCGIAFMVALALKPRWTSRLHPNVAAEARRFLREKNVRPLSEDLQAILANSADESLPTQQHPLLGNLAPDFTLNDDRGDATNLQRCLEHGPVVLVFYYGYHCNHCVGQLFAVNDDLAMFQELDATIIAISADPVEETQARYAEYGRFGFTVLSDPGKQIAAQYGVFKPPVSNNPEELVHATFVITANGQITWCNFGDKPFTDNRTLLIEVARVSGREPVPEQSVSSNGVSIQEFNDE</sequence>
<comment type="catalytic activity">
    <reaction evidence="11">
        <text>a hydroperoxide + [thioredoxin]-dithiol = an alcohol + [thioredoxin]-disulfide + H2O</text>
        <dbReference type="Rhea" id="RHEA:62620"/>
        <dbReference type="Rhea" id="RHEA-COMP:10698"/>
        <dbReference type="Rhea" id="RHEA-COMP:10700"/>
        <dbReference type="ChEBI" id="CHEBI:15377"/>
        <dbReference type="ChEBI" id="CHEBI:29950"/>
        <dbReference type="ChEBI" id="CHEBI:30879"/>
        <dbReference type="ChEBI" id="CHEBI:35924"/>
        <dbReference type="ChEBI" id="CHEBI:50058"/>
        <dbReference type="EC" id="1.11.1.24"/>
    </reaction>
</comment>
<dbReference type="EC" id="1.11.1.24" evidence="2"/>
<evidence type="ECO:0000256" key="10">
    <source>
        <dbReference type="ARBA" id="ARBA00042639"/>
    </source>
</evidence>
<dbReference type="GO" id="GO:0045454">
    <property type="term" value="P:cell redox homeostasis"/>
    <property type="evidence" value="ECO:0007669"/>
    <property type="project" value="TreeGrafter"/>
</dbReference>
<dbReference type="KEGG" id="aagg:ETAA8_53910"/>
<dbReference type="OrthoDB" id="211029at2"/>
<reference evidence="14 15" key="1">
    <citation type="submission" date="2019-02" db="EMBL/GenBank/DDBJ databases">
        <title>Deep-cultivation of Planctomycetes and their phenomic and genomic characterization uncovers novel biology.</title>
        <authorList>
            <person name="Wiegand S."/>
            <person name="Jogler M."/>
            <person name="Boedeker C."/>
            <person name="Pinto D."/>
            <person name="Vollmers J."/>
            <person name="Rivas-Marin E."/>
            <person name="Kohn T."/>
            <person name="Peeters S.H."/>
            <person name="Heuer A."/>
            <person name="Rast P."/>
            <person name="Oberbeckmann S."/>
            <person name="Bunk B."/>
            <person name="Jeske O."/>
            <person name="Meyerdierks A."/>
            <person name="Storesund J.E."/>
            <person name="Kallscheuer N."/>
            <person name="Luecker S."/>
            <person name="Lage O.M."/>
            <person name="Pohl T."/>
            <person name="Merkel B.J."/>
            <person name="Hornburger P."/>
            <person name="Mueller R.-W."/>
            <person name="Bruemmer F."/>
            <person name="Labrenz M."/>
            <person name="Spormann A.M."/>
            <person name="Op den Camp H."/>
            <person name="Overmann J."/>
            <person name="Amann R."/>
            <person name="Jetten M.S.M."/>
            <person name="Mascher T."/>
            <person name="Medema M.H."/>
            <person name="Devos D.P."/>
            <person name="Kaster A.-K."/>
            <person name="Ovreas L."/>
            <person name="Rohde M."/>
            <person name="Galperin M.Y."/>
            <person name="Jogler C."/>
        </authorList>
    </citation>
    <scope>NUCLEOTIDE SEQUENCE [LARGE SCALE GENOMIC DNA]</scope>
    <source>
        <strain evidence="14 15">ETA_A8</strain>
    </source>
</reference>
<evidence type="ECO:0000256" key="7">
    <source>
        <dbReference type="ARBA" id="ARBA00023284"/>
    </source>
</evidence>
<organism evidence="14 15">
    <name type="scientific">Anatilimnocola aggregata</name>
    <dbReference type="NCBI Taxonomy" id="2528021"/>
    <lineage>
        <taxon>Bacteria</taxon>
        <taxon>Pseudomonadati</taxon>
        <taxon>Planctomycetota</taxon>
        <taxon>Planctomycetia</taxon>
        <taxon>Pirellulales</taxon>
        <taxon>Pirellulaceae</taxon>
        <taxon>Anatilimnocola</taxon>
    </lineage>
</organism>
<keyword evidence="6" id="KW-1015">Disulfide bond</keyword>
<feature type="domain" description="Thioredoxin" evidence="13">
    <location>
        <begin position="79"/>
        <end position="206"/>
    </location>
</feature>
<evidence type="ECO:0000256" key="11">
    <source>
        <dbReference type="ARBA" id="ARBA00049091"/>
    </source>
</evidence>
<keyword evidence="12" id="KW-1133">Transmembrane helix</keyword>
<dbReference type="GO" id="GO:0005737">
    <property type="term" value="C:cytoplasm"/>
    <property type="evidence" value="ECO:0007669"/>
    <property type="project" value="TreeGrafter"/>
</dbReference>
<dbReference type="EMBL" id="CP036274">
    <property type="protein sequence ID" value="QDU30272.1"/>
    <property type="molecule type" value="Genomic_DNA"/>
</dbReference>
<keyword evidence="3 14" id="KW-0575">Peroxidase</keyword>
<dbReference type="GO" id="GO:0008379">
    <property type="term" value="F:thioredoxin peroxidase activity"/>
    <property type="evidence" value="ECO:0007669"/>
    <property type="project" value="TreeGrafter"/>
</dbReference>
<evidence type="ECO:0000313" key="14">
    <source>
        <dbReference type="EMBL" id="QDU30272.1"/>
    </source>
</evidence>
<evidence type="ECO:0000313" key="15">
    <source>
        <dbReference type="Proteomes" id="UP000315017"/>
    </source>
</evidence>
<comment type="function">
    <text evidence="1">Thiol-specific peroxidase that catalyzes the reduction of hydrogen peroxide and organic hydroperoxides to water and alcohols, respectively. Plays a role in cell protection against oxidative stress by detoxifying peroxides and as sensor of hydrogen peroxide-mediated signaling events.</text>
</comment>
<dbReference type="GO" id="GO:0034599">
    <property type="term" value="P:cellular response to oxidative stress"/>
    <property type="evidence" value="ECO:0007669"/>
    <property type="project" value="TreeGrafter"/>
</dbReference>
<evidence type="ECO:0000256" key="4">
    <source>
        <dbReference type="ARBA" id="ARBA00022862"/>
    </source>
</evidence>
<evidence type="ECO:0000256" key="6">
    <source>
        <dbReference type="ARBA" id="ARBA00023157"/>
    </source>
</evidence>
<keyword evidence="5 14" id="KW-0560">Oxidoreductase</keyword>
<dbReference type="PANTHER" id="PTHR42801">
    <property type="entry name" value="THIOREDOXIN-DEPENDENT PEROXIDE REDUCTASE"/>
    <property type="match status" value="1"/>
</dbReference>
<evidence type="ECO:0000256" key="1">
    <source>
        <dbReference type="ARBA" id="ARBA00003330"/>
    </source>
</evidence>
<dbReference type="InterPro" id="IPR000866">
    <property type="entry name" value="AhpC/TSA"/>
</dbReference>
<keyword evidence="12" id="KW-0472">Membrane</keyword>
<dbReference type="InterPro" id="IPR050924">
    <property type="entry name" value="Peroxiredoxin_BCP/PrxQ"/>
</dbReference>
<keyword evidence="4" id="KW-0049">Antioxidant</keyword>
<dbReference type="RefSeq" id="WP_145095456.1">
    <property type="nucleotide sequence ID" value="NZ_CP036274.1"/>
</dbReference>
<proteinExistence type="inferred from homology"/>
<dbReference type="Pfam" id="PF00578">
    <property type="entry name" value="AhpC-TSA"/>
    <property type="match status" value="1"/>
</dbReference>